<evidence type="ECO:0000256" key="2">
    <source>
        <dbReference type="ARBA" id="ARBA00023125"/>
    </source>
</evidence>
<dbReference type="GO" id="GO:0003700">
    <property type="term" value="F:DNA-binding transcription factor activity"/>
    <property type="evidence" value="ECO:0007669"/>
    <property type="project" value="InterPro"/>
</dbReference>
<proteinExistence type="predicted"/>
<dbReference type="SMART" id="SM00342">
    <property type="entry name" value="HTH_ARAC"/>
    <property type="match status" value="1"/>
</dbReference>
<feature type="domain" description="HTH araC/xylS-type" evidence="4">
    <location>
        <begin position="210"/>
        <end position="308"/>
    </location>
</feature>
<sequence length="324" mass="37853">MLSSRKGCISTVEFETMQIQINEDKKELKQHGDYTFPVNLSGEMLSRYEGGAFFWHWHTEIELTLVLKGQIEYRVNERTYHLKAGDGLFCNSNAMHAGMRIDNQDCQYFSTTFHPRFLYGFENSILQTKYVDPVLNAPAFSSAVFLSSEEWASEILSLLREIYALYLQPAPDQELRLHILISEIWRHLYGHFTSCSFEEPSSSDSIGRLKEILSFIHTSYAKQITLEEIADHVHLSKSECCRFFKRHMNMTVFDYLLYYRIQQSLPLLQEGLCTISKAAESCGFSNACYYGKLFKRYMNCTPRQYQARFRPDRHPSRETFSQTD</sequence>
<comment type="caution">
    <text evidence="5">The sequence shown here is derived from an EMBL/GenBank/DDBJ whole genome shotgun (WGS) entry which is preliminary data.</text>
</comment>
<evidence type="ECO:0000313" key="6">
    <source>
        <dbReference type="Proteomes" id="UP001145145"/>
    </source>
</evidence>
<evidence type="ECO:0000313" key="5">
    <source>
        <dbReference type="EMBL" id="GLG05587.1"/>
    </source>
</evidence>
<dbReference type="InterPro" id="IPR037923">
    <property type="entry name" value="HTH-like"/>
</dbReference>
<dbReference type="Gene3D" id="2.60.120.10">
    <property type="entry name" value="Jelly Rolls"/>
    <property type="match status" value="1"/>
</dbReference>
<dbReference type="EMBL" id="BSBO01000032">
    <property type="protein sequence ID" value="GLG05587.1"/>
    <property type="molecule type" value="Genomic_DNA"/>
</dbReference>
<evidence type="ECO:0000256" key="1">
    <source>
        <dbReference type="ARBA" id="ARBA00023015"/>
    </source>
</evidence>
<dbReference type="InterPro" id="IPR014710">
    <property type="entry name" value="RmlC-like_jellyroll"/>
</dbReference>
<organism evidence="5 6">
    <name type="scientific">Sellimonas catena</name>
    <dbReference type="NCBI Taxonomy" id="2994035"/>
    <lineage>
        <taxon>Bacteria</taxon>
        <taxon>Bacillati</taxon>
        <taxon>Bacillota</taxon>
        <taxon>Clostridia</taxon>
        <taxon>Lachnospirales</taxon>
        <taxon>Lachnospiraceae</taxon>
        <taxon>Sellimonas</taxon>
    </lineage>
</organism>
<dbReference type="InterPro" id="IPR003313">
    <property type="entry name" value="AraC-bd"/>
</dbReference>
<dbReference type="Gene3D" id="1.10.10.60">
    <property type="entry name" value="Homeodomain-like"/>
    <property type="match status" value="2"/>
</dbReference>
<keyword evidence="3" id="KW-0804">Transcription</keyword>
<name>A0A9W6FD30_9FIRM</name>
<dbReference type="GO" id="GO:0043565">
    <property type="term" value="F:sequence-specific DNA binding"/>
    <property type="evidence" value="ECO:0007669"/>
    <property type="project" value="InterPro"/>
</dbReference>
<keyword evidence="6" id="KW-1185">Reference proteome</keyword>
<accession>A0A9W6FD30</accession>
<evidence type="ECO:0000259" key="4">
    <source>
        <dbReference type="PROSITE" id="PS01124"/>
    </source>
</evidence>
<gene>
    <name evidence="5" type="primary">ydeC_3</name>
    <name evidence="5" type="ORF">Selli1_27610</name>
</gene>
<protein>
    <submittedName>
        <fullName evidence="5">HTH-type transcriptional regulator YdeC</fullName>
    </submittedName>
</protein>
<keyword evidence="2" id="KW-0238">DNA-binding</keyword>
<dbReference type="InterPro" id="IPR018060">
    <property type="entry name" value="HTH_AraC"/>
</dbReference>
<dbReference type="InterPro" id="IPR018062">
    <property type="entry name" value="HTH_AraC-typ_CS"/>
</dbReference>
<dbReference type="Pfam" id="PF02311">
    <property type="entry name" value="AraC_binding"/>
    <property type="match status" value="1"/>
</dbReference>
<dbReference type="PANTHER" id="PTHR43280">
    <property type="entry name" value="ARAC-FAMILY TRANSCRIPTIONAL REGULATOR"/>
    <property type="match status" value="1"/>
</dbReference>
<dbReference type="PANTHER" id="PTHR43280:SF28">
    <property type="entry name" value="HTH-TYPE TRANSCRIPTIONAL ACTIVATOR RHAS"/>
    <property type="match status" value="1"/>
</dbReference>
<dbReference type="Pfam" id="PF12833">
    <property type="entry name" value="HTH_18"/>
    <property type="match status" value="1"/>
</dbReference>
<dbReference type="SUPFAM" id="SSF46689">
    <property type="entry name" value="Homeodomain-like"/>
    <property type="match status" value="2"/>
</dbReference>
<dbReference type="PROSITE" id="PS01124">
    <property type="entry name" value="HTH_ARAC_FAMILY_2"/>
    <property type="match status" value="1"/>
</dbReference>
<dbReference type="Proteomes" id="UP001145145">
    <property type="component" value="Unassembled WGS sequence"/>
</dbReference>
<evidence type="ECO:0000256" key="3">
    <source>
        <dbReference type="ARBA" id="ARBA00023163"/>
    </source>
</evidence>
<dbReference type="AlphaFoldDB" id="A0A9W6FD30"/>
<dbReference type="SUPFAM" id="SSF51215">
    <property type="entry name" value="Regulatory protein AraC"/>
    <property type="match status" value="1"/>
</dbReference>
<dbReference type="PROSITE" id="PS00041">
    <property type="entry name" value="HTH_ARAC_FAMILY_1"/>
    <property type="match status" value="1"/>
</dbReference>
<dbReference type="CDD" id="cd02208">
    <property type="entry name" value="cupin_RmlC-like"/>
    <property type="match status" value="1"/>
</dbReference>
<reference evidence="5 6" key="1">
    <citation type="journal article" date="2023" name="Int. J. Syst. Evol. Microbiol.">
        <title>Sellimonas catena sp. nov., isolated from human faeces.</title>
        <authorList>
            <person name="Hisatomi A."/>
            <person name="Ohkuma M."/>
            <person name="Sakamoto M."/>
        </authorList>
    </citation>
    <scope>NUCLEOTIDE SEQUENCE [LARGE SCALE GENOMIC DNA]</scope>
    <source>
        <strain evidence="5 6">12EGH17</strain>
    </source>
</reference>
<keyword evidence="1" id="KW-0805">Transcription regulation</keyword>
<dbReference type="InterPro" id="IPR009057">
    <property type="entry name" value="Homeodomain-like_sf"/>
</dbReference>